<accession>A0AAN8PAN5</accession>
<gene>
    <name evidence="2" type="ORF">SNE40_018322</name>
</gene>
<keyword evidence="3" id="KW-1185">Reference proteome</keyword>
<proteinExistence type="predicted"/>
<dbReference type="Proteomes" id="UP001347796">
    <property type="component" value="Unassembled WGS sequence"/>
</dbReference>
<protein>
    <submittedName>
        <fullName evidence="2">Uncharacterized protein</fullName>
    </submittedName>
</protein>
<reference evidence="2 3" key="1">
    <citation type="submission" date="2024-01" db="EMBL/GenBank/DDBJ databases">
        <title>The genome of the rayed Mediterranean limpet Patella caerulea (Linnaeus, 1758).</title>
        <authorList>
            <person name="Anh-Thu Weber A."/>
            <person name="Halstead-Nussloch G."/>
        </authorList>
    </citation>
    <scope>NUCLEOTIDE SEQUENCE [LARGE SCALE GENOMIC DNA]</scope>
    <source>
        <strain evidence="2">AATW-2023a</strain>
        <tissue evidence="2">Whole specimen</tissue>
    </source>
</reference>
<feature type="region of interest" description="Disordered" evidence="1">
    <location>
        <begin position="169"/>
        <end position="206"/>
    </location>
</feature>
<evidence type="ECO:0000313" key="2">
    <source>
        <dbReference type="EMBL" id="KAK6171899.1"/>
    </source>
</evidence>
<organism evidence="2 3">
    <name type="scientific">Patella caerulea</name>
    <name type="common">Rayed Mediterranean limpet</name>
    <dbReference type="NCBI Taxonomy" id="87958"/>
    <lineage>
        <taxon>Eukaryota</taxon>
        <taxon>Metazoa</taxon>
        <taxon>Spiralia</taxon>
        <taxon>Lophotrochozoa</taxon>
        <taxon>Mollusca</taxon>
        <taxon>Gastropoda</taxon>
        <taxon>Patellogastropoda</taxon>
        <taxon>Patelloidea</taxon>
        <taxon>Patellidae</taxon>
        <taxon>Patella</taxon>
    </lineage>
</organism>
<evidence type="ECO:0000313" key="3">
    <source>
        <dbReference type="Proteomes" id="UP001347796"/>
    </source>
</evidence>
<dbReference type="AlphaFoldDB" id="A0AAN8PAN5"/>
<feature type="compositionally biased region" description="Low complexity" evidence="1">
    <location>
        <begin position="174"/>
        <end position="189"/>
    </location>
</feature>
<comment type="caution">
    <text evidence="2">The sequence shown here is derived from an EMBL/GenBank/DDBJ whole genome shotgun (WGS) entry which is preliminary data.</text>
</comment>
<dbReference type="EMBL" id="JAZGQO010000013">
    <property type="protein sequence ID" value="KAK6171899.1"/>
    <property type="molecule type" value="Genomic_DNA"/>
</dbReference>
<name>A0AAN8PAN5_PATCE</name>
<evidence type="ECO:0000256" key="1">
    <source>
        <dbReference type="SAM" id="MobiDB-lite"/>
    </source>
</evidence>
<sequence>MSVDRQRFEAFLRELVKGQRSKVITRQKGEIVIKYIKGELTDDLKEYNTPRFGYYIRNKGFEILQTEINADDEVKEYLYQRVYEHGTKRLKIRPVDDESTVFRRVAFTDDFYDILCQFHKHEPGEENQTMGYKRCLKAIQGVYSLFPRSCVQTFCNMCTICQEARQHPPNNRVLPIPSSHSLSKSPMLSPKKRKCTPKKSPSNSKMNFSDVLVRKSELPKSALSSQARTFMDRCQVQYYNKLLSSTRPILCAPRDYFNIAMVRAT</sequence>